<reference evidence="3 4" key="1">
    <citation type="submission" date="2023-04" db="EMBL/GenBank/DDBJ databases">
        <title>Genome of Basidiobolus ranarum AG-B5.</title>
        <authorList>
            <person name="Stajich J.E."/>
            <person name="Carter-House D."/>
            <person name="Gryganskyi A."/>
        </authorList>
    </citation>
    <scope>NUCLEOTIDE SEQUENCE [LARGE SCALE GENOMIC DNA]</scope>
    <source>
        <strain evidence="3 4">AG-B5</strain>
    </source>
</reference>
<keyword evidence="4" id="KW-1185">Reference proteome</keyword>
<gene>
    <name evidence="3" type="ORF">K7432_003340</name>
</gene>
<name>A0ABR2X010_9FUNG</name>
<evidence type="ECO:0000256" key="1">
    <source>
        <dbReference type="SAM" id="MobiDB-lite"/>
    </source>
</evidence>
<evidence type="ECO:0000256" key="2">
    <source>
        <dbReference type="SAM" id="Phobius"/>
    </source>
</evidence>
<evidence type="ECO:0000313" key="3">
    <source>
        <dbReference type="EMBL" id="KAK9767115.1"/>
    </source>
</evidence>
<comment type="caution">
    <text evidence="3">The sequence shown here is derived from an EMBL/GenBank/DDBJ whole genome shotgun (WGS) entry which is preliminary data.</text>
</comment>
<feature type="compositionally biased region" description="Polar residues" evidence="1">
    <location>
        <begin position="67"/>
        <end position="80"/>
    </location>
</feature>
<keyword evidence="2" id="KW-0472">Membrane</keyword>
<sequence length="449" mass="51514">MYSSIPHLHLVTETARHATGFDPSRSKKQPKTYKMFSPLNTLFRTQKDREDINGELESTAFEDTGELSASDSQEENTPSTKILRKRSEGNVDSYRRFRRLLRPIGFGIPEIAILSPMNSYKELCPAVPPSRTSTLCESLDHFTKPKYHIFSNLNIDFQPFRLVAFKIDDDNIWFKIPDPIERRRLLLRINTEADLDDDEIDLFCSEKDKFEIFEDIQHVLISDVTIQNSKNREIFQLTSRKGQFILEAGSEQEKREFINLIRFAIEAKLAPLVSNRMLISEGPCLLEQLFLVKFGKREAETSLIRGNFVHMIGDVAGKCLNYGRKIHILQELIGEKQRNIDDALGDLQKLDIREKQLAESLRLAARSLELSQQLDDVEDNLKQSVARVDRALRRVHEKEDVIAGNQNILGSIKTTLDITELPEDTNNSWLWILVGAIVALIVALIWSCF</sequence>
<accession>A0ABR2X010</accession>
<dbReference type="Proteomes" id="UP001479436">
    <property type="component" value="Unassembled WGS sequence"/>
</dbReference>
<protein>
    <submittedName>
        <fullName evidence="3">Uncharacterized protein</fullName>
    </submittedName>
</protein>
<evidence type="ECO:0000313" key="4">
    <source>
        <dbReference type="Proteomes" id="UP001479436"/>
    </source>
</evidence>
<dbReference type="EMBL" id="JASJQH010000101">
    <property type="protein sequence ID" value="KAK9767115.1"/>
    <property type="molecule type" value="Genomic_DNA"/>
</dbReference>
<keyword evidence="2" id="KW-1133">Transmembrane helix</keyword>
<keyword evidence="2" id="KW-0812">Transmembrane</keyword>
<organism evidence="3 4">
    <name type="scientific">Basidiobolus ranarum</name>
    <dbReference type="NCBI Taxonomy" id="34480"/>
    <lineage>
        <taxon>Eukaryota</taxon>
        <taxon>Fungi</taxon>
        <taxon>Fungi incertae sedis</taxon>
        <taxon>Zoopagomycota</taxon>
        <taxon>Entomophthoromycotina</taxon>
        <taxon>Basidiobolomycetes</taxon>
        <taxon>Basidiobolales</taxon>
        <taxon>Basidiobolaceae</taxon>
        <taxon>Basidiobolus</taxon>
    </lineage>
</organism>
<proteinExistence type="predicted"/>
<feature type="transmembrane region" description="Helical" evidence="2">
    <location>
        <begin position="429"/>
        <end position="448"/>
    </location>
</feature>
<feature type="region of interest" description="Disordered" evidence="1">
    <location>
        <begin position="57"/>
        <end position="81"/>
    </location>
</feature>